<sequence>MNSKHRLKTYIFIVVLFLIIVAVAASRTRKQEFFDATHVVTVHYRGLGLSVSDSWVGNKFMSVTIEYNNKTFYCQDFRDDGTCKFREECPGGTVVMRGRSRYYASDDPLGLGSHDINPYTIVSGETYDRDGLVVSRIYNGDGIVKKIDCINGWVNVVYRNGEMVSYDTLD</sequence>
<dbReference type="KEGG" id="tpol:Mal48_06810"/>
<name>A0A517QII1_9PLAN</name>
<proteinExistence type="predicted"/>
<evidence type="ECO:0000313" key="2">
    <source>
        <dbReference type="Proteomes" id="UP000315724"/>
    </source>
</evidence>
<reference evidence="1 2" key="1">
    <citation type="submission" date="2019-02" db="EMBL/GenBank/DDBJ databases">
        <title>Deep-cultivation of Planctomycetes and their phenomic and genomic characterization uncovers novel biology.</title>
        <authorList>
            <person name="Wiegand S."/>
            <person name="Jogler M."/>
            <person name="Boedeker C."/>
            <person name="Pinto D."/>
            <person name="Vollmers J."/>
            <person name="Rivas-Marin E."/>
            <person name="Kohn T."/>
            <person name="Peeters S.H."/>
            <person name="Heuer A."/>
            <person name="Rast P."/>
            <person name="Oberbeckmann S."/>
            <person name="Bunk B."/>
            <person name="Jeske O."/>
            <person name="Meyerdierks A."/>
            <person name="Storesund J.E."/>
            <person name="Kallscheuer N."/>
            <person name="Luecker S."/>
            <person name="Lage O.M."/>
            <person name="Pohl T."/>
            <person name="Merkel B.J."/>
            <person name="Hornburger P."/>
            <person name="Mueller R.-W."/>
            <person name="Bruemmer F."/>
            <person name="Labrenz M."/>
            <person name="Spormann A.M."/>
            <person name="Op den Camp H."/>
            <person name="Overmann J."/>
            <person name="Amann R."/>
            <person name="Jetten M.S.M."/>
            <person name="Mascher T."/>
            <person name="Medema M.H."/>
            <person name="Devos D.P."/>
            <person name="Kaster A.-K."/>
            <person name="Ovreas L."/>
            <person name="Rohde M."/>
            <person name="Galperin M.Y."/>
            <person name="Jogler C."/>
        </authorList>
    </citation>
    <scope>NUCLEOTIDE SEQUENCE [LARGE SCALE GENOMIC DNA]</scope>
    <source>
        <strain evidence="1 2">Mal48</strain>
    </source>
</reference>
<dbReference type="RefSeq" id="WP_145196009.1">
    <property type="nucleotide sequence ID" value="NZ_CP036267.1"/>
</dbReference>
<protein>
    <submittedName>
        <fullName evidence="1">Uncharacterized protein</fullName>
    </submittedName>
</protein>
<gene>
    <name evidence="1" type="ORF">Mal48_06810</name>
</gene>
<dbReference type="AlphaFoldDB" id="A0A517QII1"/>
<keyword evidence="2" id="KW-1185">Reference proteome</keyword>
<dbReference type="Proteomes" id="UP000315724">
    <property type="component" value="Chromosome"/>
</dbReference>
<organism evidence="1 2">
    <name type="scientific">Thalassoglobus polymorphus</name>
    <dbReference type="NCBI Taxonomy" id="2527994"/>
    <lineage>
        <taxon>Bacteria</taxon>
        <taxon>Pseudomonadati</taxon>
        <taxon>Planctomycetota</taxon>
        <taxon>Planctomycetia</taxon>
        <taxon>Planctomycetales</taxon>
        <taxon>Planctomycetaceae</taxon>
        <taxon>Thalassoglobus</taxon>
    </lineage>
</organism>
<dbReference type="EMBL" id="CP036267">
    <property type="protein sequence ID" value="QDT31448.1"/>
    <property type="molecule type" value="Genomic_DNA"/>
</dbReference>
<evidence type="ECO:0000313" key="1">
    <source>
        <dbReference type="EMBL" id="QDT31448.1"/>
    </source>
</evidence>
<accession>A0A517QII1</accession>